<evidence type="ECO:0008006" key="3">
    <source>
        <dbReference type="Google" id="ProtNLM"/>
    </source>
</evidence>
<dbReference type="RefSeq" id="WP_190952563.1">
    <property type="nucleotide sequence ID" value="NZ_JACJTC010000039.1"/>
</dbReference>
<gene>
    <name evidence="1" type="ORF">H6G94_33480</name>
</gene>
<evidence type="ECO:0000313" key="1">
    <source>
        <dbReference type="EMBL" id="MBD2616099.1"/>
    </source>
</evidence>
<comment type="caution">
    <text evidence="1">The sequence shown here is derived from an EMBL/GenBank/DDBJ whole genome shotgun (WGS) entry which is preliminary data.</text>
</comment>
<reference evidence="1 2" key="1">
    <citation type="journal article" date="2020" name="ISME J.">
        <title>Comparative genomics reveals insights into cyanobacterial evolution and habitat adaptation.</title>
        <authorList>
            <person name="Chen M.Y."/>
            <person name="Teng W.K."/>
            <person name="Zhao L."/>
            <person name="Hu C.X."/>
            <person name="Zhou Y.K."/>
            <person name="Han B.P."/>
            <person name="Song L.R."/>
            <person name="Shu W.S."/>
        </authorList>
    </citation>
    <scope>NUCLEOTIDE SEQUENCE [LARGE SCALE GENOMIC DNA]</scope>
    <source>
        <strain evidence="1 2">FACHB-252</strain>
    </source>
</reference>
<evidence type="ECO:0000313" key="2">
    <source>
        <dbReference type="Proteomes" id="UP000606396"/>
    </source>
</evidence>
<organism evidence="1 2">
    <name type="scientific">Nostoc punctiforme FACHB-252</name>
    <dbReference type="NCBI Taxonomy" id="1357509"/>
    <lineage>
        <taxon>Bacteria</taxon>
        <taxon>Bacillati</taxon>
        <taxon>Cyanobacteriota</taxon>
        <taxon>Cyanophyceae</taxon>
        <taxon>Nostocales</taxon>
        <taxon>Nostocaceae</taxon>
        <taxon>Nostoc</taxon>
    </lineage>
</organism>
<dbReference type="Proteomes" id="UP000606396">
    <property type="component" value="Unassembled WGS sequence"/>
</dbReference>
<name>A0ABR8HJW2_NOSPU</name>
<accession>A0ABR8HJW2</accession>
<sequence length="132" mass="14938">MNLKHSLKKALHNCGMILECASTIIPASGVSLRKSVNLNHPFRELQKINYSGCRRQPSTVNSQQSSIEYFFTWKSLIPYISNIKSKNLYPGIVKNHLAITKFAPTRNICHNQLVASHQLVKIFVGIKVFSQI</sequence>
<keyword evidence="2" id="KW-1185">Reference proteome</keyword>
<dbReference type="EMBL" id="JACJTC010000039">
    <property type="protein sequence ID" value="MBD2616099.1"/>
    <property type="molecule type" value="Genomic_DNA"/>
</dbReference>
<protein>
    <recommendedName>
        <fullName evidence="3">Transposase</fullName>
    </recommendedName>
</protein>
<proteinExistence type="predicted"/>